<sequence>DAIKQWIEAAKNANDVMKQLIGCLSRASGDLSRAEKSRKRRIETEQVAEAKKAAKKKEQEKKQIEENLKKVQKDEKSLIFFQALPVFSDIPIFDESKFVAEISTAGEGPYMVRVPSLATIIEGNSQNILSVFAAQFPMAPAAREKGRVQSPLKVTGGQLQKIQEAFCSFLRKVGVNMWPESEQKEASDLRMVHLYGFLGNMVYAGPEYNSLATLRYTHRGEREVILMNFSEFWSVLTPEQQQHELTSKYNVTHYVQDLLRHASSQDFFMKEIMRLASEQGEGQKKLLHKVHVGPNSLLFVPAGMLVIERCMNGGINVGMRMSLQDQSDMAMQNLKGLLQIHQQYDPTEMLRLRTQFADAKAIMEQKLRRGIRVSSHYSGKGTGESCASQIERAIRDDVVADGSAIALDLRCLPQQQFQPVFSVDCSETARKALLATGCKHVFGKIEDRMRPDLQRQLKMMEPADTVSCADKEQQHSDIKELLFQARPPSHTADLQAWCYRHQKNCNIWDGFFDDIMDIDEDEEPQPEPYHINVSGFACTDFSRRRATALPRFAGKTAPTFWKWLREIQLCRPHYVFWECSPFFPEEVIANEMDGEYLQITIITGPTLMGWPVTRLRKFGCLIRRDILFLGSDKEFHSMFQRQCSVNGDIFFTAAPDEYIVDQMISKAKSRGFYPQKTGDSKPQDFPPDVMITPAMKMRMTNYGKKRSHPGQAMLVDLDQNENFGSCHECIPSIPTHSSIYSFVKGRLLLGKELLFCMGTLASWQSRLTWAVIHSCENLFLPELPASLLADVNFSDTECQFLAGNCFAMNVMGSWMMYVLARTIPMPMASATSHNFSFMLRGDNGQRTRSFEDLSDGDSDGSHGDESSGV</sequence>
<comment type="caution">
    <text evidence="3">The sequence shown here is derived from an EMBL/GenBank/DDBJ whole genome shotgun (WGS) entry which is preliminary data.</text>
</comment>
<dbReference type="AlphaFoldDB" id="A0A1Q9EQ51"/>
<evidence type="ECO:0000256" key="1">
    <source>
        <dbReference type="SAM" id="Coils"/>
    </source>
</evidence>
<name>A0A1Q9EQ51_SYMMI</name>
<dbReference type="Gene3D" id="3.40.50.150">
    <property type="entry name" value="Vaccinia Virus protein VP39"/>
    <property type="match status" value="1"/>
</dbReference>
<evidence type="ECO:0000313" key="4">
    <source>
        <dbReference type="Proteomes" id="UP000186817"/>
    </source>
</evidence>
<evidence type="ECO:0000313" key="3">
    <source>
        <dbReference type="EMBL" id="OLQ09565.1"/>
    </source>
</evidence>
<dbReference type="SUPFAM" id="SSF53335">
    <property type="entry name" value="S-adenosyl-L-methionine-dependent methyltransferases"/>
    <property type="match status" value="1"/>
</dbReference>
<protein>
    <submittedName>
        <fullName evidence="3">Uncharacterized protein</fullName>
    </submittedName>
</protein>
<accession>A0A1Q9EQ51</accession>
<proteinExistence type="predicted"/>
<evidence type="ECO:0000256" key="2">
    <source>
        <dbReference type="SAM" id="MobiDB-lite"/>
    </source>
</evidence>
<organism evidence="3 4">
    <name type="scientific">Symbiodinium microadriaticum</name>
    <name type="common">Dinoflagellate</name>
    <name type="synonym">Zooxanthella microadriatica</name>
    <dbReference type="NCBI Taxonomy" id="2951"/>
    <lineage>
        <taxon>Eukaryota</taxon>
        <taxon>Sar</taxon>
        <taxon>Alveolata</taxon>
        <taxon>Dinophyceae</taxon>
        <taxon>Suessiales</taxon>
        <taxon>Symbiodiniaceae</taxon>
        <taxon>Symbiodinium</taxon>
    </lineage>
</organism>
<gene>
    <name evidence="3" type="ORF">AK812_SmicGene6824</name>
</gene>
<dbReference type="OrthoDB" id="415168at2759"/>
<dbReference type="Proteomes" id="UP000186817">
    <property type="component" value="Unassembled WGS sequence"/>
</dbReference>
<feature type="region of interest" description="Disordered" evidence="2">
    <location>
        <begin position="848"/>
        <end position="869"/>
    </location>
</feature>
<dbReference type="InterPro" id="IPR029063">
    <property type="entry name" value="SAM-dependent_MTases_sf"/>
</dbReference>
<feature type="coiled-coil region" evidence="1">
    <location>
        <begin position="40"/>
        <end position="77"/>
    </location>
</feature>
<reference evidence="3 4" key="1">
    <citation type="submission" date="2016-02" db="EMBL/GenBank/DDBJ databases">
        <title>Genome analysis of coral dinoflagellate symbionts highlights evolutionary adaptations to a symbiotic lifestyle.</title>
        <authorList>
            <person name="Aranda M."/>
            <person name="Li Y."/>
            <person name="Liew Y.J."/>
            <person name="Baumgarten S."/>
            <person name="Simakov O."/>
            <person name="Wilson M."/>
            <person name="Piel J."/>
            <person name="Ashoor H."/>
            <person name="Bougouffa S."/>
            <person name="Bajic V.B."/>
            <person name="Ryu T."/>
            <person name="Ravasi T."/>
            <person name="Bayer T."/>
            <person name="Micklem G."/>
            <person name="Kim H."/>
            <person name="Bhak J."/>
            <person name="Lajeunesse T.C."/>
            <person name="Voolstra C.R."/>
        </authorList>
    </citation>
    <scope>NUCLEOTIDE SEQUENCE [LARGE SCALE GENOMIC DNA]</scope>
    <source>
        <strain evidence="3 4">CCMP2467</strain>
    </source>
</reference>
<keyword evidence="4" id="KW-1185">Reference proteome</keyword>
<feature type="compositionally biased region" description="Basic and acidic residues" evidence="2">
    <location>
        <begin position="859"/>
        <end position="869"/>
    </location>
</feature>
<dbReference type="EMBL" id="LSRX01000094">
    <property type="protein sequence ID" value="OLQ09565.1"/>
    <property type="molecule type" value="Genomic_DNA"/>
</dbReference>
<keyword evidence="1" id="KW-0175">Coiled coil</keyword>
<feature type="non-terminal residue" evidence="3">
    <location>
        <position position="1"/>
    </location>
</feature>